<accession>A0A4Y7SR36</accession>
<dbReference type="InterPro" id="IPR050416">
    <property type="entry name" value="FAD-linked_Oxidoreductase"/>
</dbReference>
<sequence>MLNPLATSLDIKGDVITPAHSDYDSSIARWAKNAERKAQVVAFVKDTEDIAKSLAHAKANDLLIAIRGGGHNSAGASSAEDGIVIDLSRYLNHVHVDEENRVAYVGGGALWRDVDAEVMKYGLATVGGTINHAGWLSGKHGLTIDNLKQVTIVTADGSILVASEDENPDLFWAIRGGGSNFGIVSEFVLALNPQRKAVFAGPIIFTLDKFEQLVKLTKAWYQTISENEGMFHVTVVGPKGEPVIAAILFYDGSEEEGRNNFKDFLELGPVADHAKEIPYEQLNTLSNESLKHGYCYYLRGFSHKPTDYQSVVLMVDKMTRIHQEGVFTPTVMFEYFPLAKVNSVPIATTAFRRQLTPSILTVLRWDAAYPEKAAEAKILSAGLEGAFLRAQDGLNNSDKLGYTNYGHDVEIPAGHLAHPSLVHVATRSQLAFGPNYARLQSLKEKYDPECIFNRWYPISPAS</sequence>
<dbReference type="InterPro" id="IPR006094">
    <property type="entry name" value="Oxid_FAD_bind_N"/>
</dbReference>
<dbReference type="PANTHER" id="PTHR42973:SF39">
    <property type="entry name" value="FAD-BINDING PCMH-TYPE DOMAIN-CONTAINING PROTEIN"/>
    <property type="match status" value="1"/>
</dbReference>
<dbReference type="Gene3D" id="3.30.465.10">
    <property type="match status" value="1"/>
</dbReference>
<dbReference type="InterPro" id="IPR036318">
    <property type="entry name" value="FAD-bd_PCMH-like_sf"/>
</dbReference>
<dbReference type="EMBL" id="QPFP01000074">
    <property type="protein sequence ID" value="TEB23719.1"/>
    <property type="molecule type" value="Genomic_DNA"/>
</dbReference>
<dbReference type="AlphaFoldDB" id="A0A4Y7SR36"/>
<comment type="similarity">
    <text evidence="2">Belongs to the oxygen-dependent FAD-linked oxidoreductase family.</text>
</comment>
<name>A0A4Y7SR36_COPMI</name>
<dbReference type="InterPro" id="IPR016166">
    <property type="entry name" value="FAD-bd_PCMH"/>
</dbReference>
<evidence type="ECO:0000256" key="3">
    <source>
        <dbReference type="ARBA" id="ARBA00022630"/>
    </source>
</evidence>
<dbReference type="STRING" id="71717.A0A4Y7SR36"/>
<dbReference type="PANTHER" id="PTHR42973">
    <property type="entry name" value="BINDING OXIDOREDUCTASE, PUTATIVE (AFU_ORTHOLOGUE AFUA_1G17690)-RELATED"/>
    <property type="match status" value="1"/>
</dbReference>
<proteinExistence type="inferred from homology"/>
<dbReference type="InterPro" id="IPR012951">
    <property type="entry name" value="BBE"/>
</dbReference>
<evidence type="ECO:0000256" key="5">
    <source>
        <dbReference type="ARBA" id="ARBA00023002"/>
    </source>
</evidence>
<dbReference type="Gene3D" id="3.30.43.10">
    <property type="entry name" value="Uridine Diphospho-n-acetylenolpyruvylglucosamine Reductase, domain 2"/>
    <property type="match status" value="1"/>
</dbReference>
<evidence type="ECO:0000256" key="1">
    <source>
        <dbReference type="ARBA" id="ARBA00001974"/>
    </source>
</evidence>
<keyword evidence="4" id="KW-0274">FAD</keyword>
<reference evidence="7 8" key="1">
    <citation type="journal article" date="2019" name="Nat. Ecol. Evol.">
        <title>Megaphylogeny resolves global patterns of mushroom evolution.</title>
        <authorList>
            <person name="Varga T."/>
            <person name="Krizsan K."/>
            <person name="Foldi C."/>
            <person name="Dima B."/>
            <person name="Sanchez-Garcia M."/>
            <person name="Sanchez-Ramirez S."/>
            <person name="Szollosi G.J."/>
            <person name="Szarkandi J.G."/>
            <person name="Papp V."/>
            <person name="Albert L."/>
            <person name="Andreopoulos W."/>
            <person name="Angelini C."/>
            <person name="Antonin V."/>
            <person name="Barry K.W."/>
            <person name="Bougher N.L."/>
            <person name="Buchanan P."/>
            <person name="Buyck B."/>
            <person name="Bense V."/>
            <person name="Catcheside P."/>
            <person name="Chovatia M."/>
            <person name="Cooper J."/>
            <person name="Damon W."/>
            <person name="Desjardin D."/>
            <person name="Finy P."/>
            <person name="Geml J."/>
            <person name="Haridas S."/>
            <person name="Hughes K."/>
            <person name="Justo A."/>
            <person name="Karasinski D."/>
            <person name="Kautmanova I."/>
            <person name="Kiss B."/>
            <person name="Kocsube S."/>
            <person name="Kotiranta H."/>
            <person name="LaButti K.M."/>
            <person name="Lechner B.E."/>
            <person name="Liimatainen K."/>
            <person name="Lipzen A."/>
            <person name="Lukacs Z."/>
            <person name="Mihaltcheva S."/>
            <person name="Morgado L.N."/>
            <person name="Niskanen T."/>
            <person name="Noordeloos M.E."/>
            <person name="Ohm R.A."/>
            <person name="Ortiz-Santana B."/>
            <person name="Ovrebo C."/>
            <person name="Racz N."/>
            <person name="Riley R."/>
            <person name="Savchenko A."/>
            <person name="Shiryaev A."/>
            <person name="Soop K."/>
            <person name="Spirin V."/>
            <person name="Szebenyi C."/>
            <person name="Tomsovsky M."/>
            <person name="Tulloss R.E."/>
            <person name="Uehling J."/>
            <person name="Grigoriev I.V."/>
            <person name="Vagvolgyi C."/>
            <person name="Papp T."/>
            <person name="Martin F.M."/>
            <person name="Miettinen O."/>
            <person name="Hibbett D.S."/>
            <person name="Nagy L.G."/>
        </authorList>
    </citation>
    <scope>NUCLEOTIDE SEQUENCE [LARGE SCALE GENOMIC DNA]</scope>
    <source>
        <strain evidence="7 8">FP101781</strain>
    </source>
</reference>
<dbReference type="Pfam" id="PF08031">
    <property type="entry name" value="BBE"/>
    <property type="match status" value="1"/>
</dbReference>
<gene>
    <name evidence="7" type="ORF">FA13DRAFT_1694136</name>
</gene>
<dbReference type="PROSITE" id="PS51387">
    <property type="entry name" value="FAD_PCMH"/>
    <property type="match status" value="1"/>
</dbReference>
<organism evidence="7 8">
    <name type="scientific">Coprinellus micaceus</name>
    <name type="common">Glistening ink-cap mushroom</name>
    <name type="synonym">Coprinus micaceus</name>
    <dbReference type="NCBI Taxonomy" id="71717"/>
    <lineage>
        <taxon>Eukaryota</taxon>
        <taxon>Fungi</taxon>
        <taxon>Dikarya</taxon>
        <taxon>Basidiomycota</taxon>
        <taxon>Agaricomycotina</taxon>
        <taxon>Agaricomycetes</taxon>
        <taxon>Agaricomycetidae</taxon>
        <taxon>Agaricales</taxon>
        <taxon>Agaricineae</taxon>
        <taxon>Psathyrellaceae</taxon>
        <taxon>Coprinellus</taxon>
    </lineage>
</organism>
<dbReference type="OrthoDB" id="415825at2759"/>
<evidence type="ECO:0000313" key="7">
    <source>
        <dbReference type="EMBL" id="TEB23719.1"/>
    </source>
</evidence>
<keyword evidence="8" id="KW-1185">Reference proteome</keyword>
<evidence type="ECO:0000259" key="6">
    <source>
        <dbReference type="PROSITE" id="PS51387"/>
    </source>
</evidence>
<feature type="domain" description="FAD-binding PCMH-type" evidence="6">
    <location>
        <begin position="33"/>
        <end position="194"/>
    </location>
</feature>
<evidence type="ECO:0000256" key="4">
    <source>
        <dbReference type="ARBA" id="ARBA00022827"/>
    </source>
</evidence>
<comment type="caution">
    <text evidence="7">The sequence shown here is derived from an EMBL/GenBank/DDBJ whole genome shotgun (WGS) entry which is preliminary data.</text>
</comment>
<dbReference type="Proteomes" id="UP000298030">
    <property type="component" value="Unassembled WGS sequence"/>
</dbReference>
<comment type="cofactor">
    <cofactor evidence="1">
        <name>FAD</name>
        <dbReference type="ChEBI" id="CHEBI:57692"/>
    </cofactor>
</comment>
<keyword evidence="3" id="KW-0285">Flavoprotein</keyword>
<dbReference type="GO" id="GO:0071949">
    <property type="term" value="F:FAD binding"/>
    <property type="evidence" value="ECO:0007669"/>
    <property type="project" value="InterPro"/>
</dbReference>
<dbReference type="Gene3D" id="3.40.462.20">
    <property type="match status" value="1"/>
</dbReference>
<evidence type="ECO:0000313" key="8">
    <source>
        <dbReference type="Proteomes" id="UP000298030"/>
    </source>
</evidence>
<protein>
    <submittedName>
        <fullName evidence="7">FAD binding domain-containing protein</fullName>
    </submittedName>
</protein>
<dbReference type="InterPro" id="IPR016169">
    <property type="entry name" value="FAD-bd_PCMH_sub2"/>
</dbReference>
<evidence type="ECO:0000256" key="2">
    <source>
        <dbReference type="ARBA" id="ARBA00005466"/>
    </source>
</evidence>
<keyword evidence="5" id="KW-0560">Oxidoreductase</keyword>
<dbReference type="InterPro" id="IPR016167">
    <property type="entry name" value="FAD-bd_PCMH_sub1"/>
</dbReference>
<dbReference type="GO" id="GO:0016491">
    <property type="term" value="F:oxidoreductase activity"/>
    <property type="evidence" value="ECO:0007669"/>
    <property type="project" value="UniProtKB-KW"/>
</dbReference>
<dbReference type="Pfam" id="PF01565">
    <property type="entry name" value="FAD_binding_4"/>
    <property type="match status" value="1"/>
</dbReference>
<dbReference type="SUPFAM" id="SSF56176">
    <property type="entry name" value="FAD-binding/transporter-associated domain-like"/>
    <property type="match status" value="1"/>
</dbReference>